<accession>A0A372IPE3</accession>
<protein>
    <submittedName>
        <fullName evidence="1">Uncharacterized protein</fullName>
    </submittedName>
</protein>
<dbReference type="EMBL" id="QVQT01000003">
    <property type="protein sequence ID" value="RFU16754.1"/>
    <property type="molecule type" value="Genomic_DNA"/>
</dbReference>
<reference evidence="1 2" key="1">
    <citation type="submission" date="2018-08" db="EMBL/GenBank/DDBJ databases">
        <title>Acidipila sp. 4G-K13, an acidobacterium isolated from forest soil.</title>
        <authorList>
            <person name="Gao Z.-H."/>
            <person name="Qiu L.-H."/>
        </authorList>
    </citation>
    <scope>NUCLEOTIDE SEQUENCE [LARGE SCALE GENOMIC DNA]</scope>
    <source>
        <strain evidence="1 2">4G-K13</strain>
    </source>
</reference>
<dbReference type="RefSeq" id="WP_117298925.1">
    <property type="nucleotide sequence ID" value="NZ_QVQT02000003.1"/>
</dbReference>
<evidence type="ECO:0000313" key="2">
    <source>
        <dbReference type="Proteomes" id="UP000264702"/>
    </source>
</evidence>
<organism evidence="1 2">
    <name type="scientific">Paracidobacterium acidisoli</name>
    <dbReference type="NCBI Taxonomy" id="2303751"/>
    <lineage>
        <taxon>Bacteria</taxon>
        <taxon>Pseudomonadati</taxon>
        <taxon>Acidobacteriota</taxon>
        <taxon>Terriglobia</taxon>
        <taxon>Terriglobales</taxon>
        <taxon>Acidobacteriaceae</taxon>
        <taxon>Paracidobacterium</taxon>
    </lineage>
</organism>
<dbReference type="Proteomes" id="UP000264702">
    <property type="component" value="Unassembled WGS sequence"/>
</dbReference>
<sequence>MGETALVEVDFRRSAQIVGTLEEKGIHVALAVWAHFPEYEDWRFVVASKELDPLSLAEGYGKVTSALHEAGIDAWQTPLIFLMKTSDPFVRALRKVFGKTDSVFGMRLGGQTWGNRFVDDAYAYKIA</sequence>
<gene>
    <name evidence="1" type="ORF">D0Y96_08365</name>
</gene>
<evidence type="ECO:0000313" key="1">
    <source>
        <dbReference type="EMBL" id="RFU16754.1"/>
    </source>
</evidence>
<dbReference type="AlphaFoldDB" id="A0A372IPE3"/>
<comment type="caution">
    <text evidence="1">The sequence shown here is derived from an EMBL/GenBank/DDBJ whole genome shotgun (WGS) entry which is preliminary data.</text>
</comment>
<name>A0A372IPE3_9BACT</name>
<keyword evidence="2" id="KW-1185">Reference proteome</keyword>
<proteinExistence type="predicted"/>
<dbReference type="OrthoDB" id="120372at2"/>